<dbReference type="OrthoDB" id="25620at2759"/>
<dbReference type="AlphaFoldDB" id="A0A078ABH8"/>
<dbReference type="PANTHER" id="PTHR23354:SF122">
    <property type="entry name" value="GTPASE-ACTIVATING PROTEIN SKYWALKER"/>
    <property type="match status" value="1"/>
</dbReference>
<feature type="domain" description="TLDc" evidence="2">
    <location>
        <begin position="142"/>
        <end position="323"/>
    </location>
</feature>
<reference evidence="3 4" key="1">
    <citation type="submission" date="2014-06" db="EMBL/GenBank/DDBJ databases">
        <authorList>
            <person name="Swart Estienne"/>
        </authorList>
    </citation>
    <scope>NUCLEOTIDE SEQUENCE [LARGE SCALE GENOMIC DNA]</scope>
    <source>
        <strain evidence="3 4">130c</strain>
    </source>
</reference>
<keyword evidence="1" id="KW-0175">Coiled coil</keyword>
<dbReference type="SMART" id="SM00584">
    <property type="entry name" value="TLDc"/>
    <property type="match status" value="1"/>
</dbReference>
<feature type="coiled-coil region" evidence="1">
    <location>
        <begin position="92"/>
        <end position="119"/>
    </location>
</feature>
<dbReference type="Pfam" id="PF07534">
    <property type="entry name" value="TLD"/>
    <property type="match status" value="1"/>
</dbReference>
<dbReference type="EMBL" id="CCKQ01008214">
    <property type="protein sequence ID" value="CDW79655.1"/>
    <property type="molecule type" value="Genomic_DNA"/>
</dbReference>
<gene>
    <name evidence="3" type="primary">Contig12851.g13712</name>
    <name evidence="3" type="ORF">STYLEM_8646</name>
</gene>
<dbReference type="PROSITE" id="PS51886">
    <property type="entry name" value="TLDC"/>
    <property type="match status" value="1"/>
</dbReference>
<proteinExistence type="predicted"/>
<accession>A0A078ABH8</accession>
<dbReference type="OMA" id="CEECCLQ"/>
<dbReference type="InParanoid" id="A0A078ABH8"/>
<dbReference type="PANTHER" id="PTHR23354">
    <property type="entry name" value="NUCLEOLAR PROTEIN 7/ESTROGEN RECEPTOR COACTIVATOR-RELATED"/>
    <property type="match status" value="1"/>
</dbReference>
<keyword evidence="4" id="KW-1185">Reference proteome</keyword>
<dbReference type="Proteomes" id="UP000039865">
    <property type="component" value="Unassembled WGS sequence"/>
</dbReference>
<name>A0A078ABH8_STYLE</name>
<evidence type="ECO:0000259" key="2">
    <source>
        <dbReference type="PROSITE" id="PS51886"/>
    </source>
</evidence>
<protein>
    <recommendedName>
        <fullName evidence="2">TLDc domain-containing protein</fullName>
    </recommendedName>
</protein>
<dbReference type="InterPro" id="IPR006571">
    <property type="entry name" value="TLDc_dom"/>
</dbReference>
<evidence type="ECO:0000256" key="1">
    <source>
        <dbReference type="SAM" id="Coils"/>
    </source>
</evidence>
<evidence type="ECO:0000313" key="4">
    <source>
        <dbReference type="Proteomes" id="UP000039865"/>
    </source>
</evidence>
<sequence>MQDIEENSINDEILKPGLQQQTQNFQDQGKNLEIISIYDTEDEKTEQLINNKLQDQNDEYVVDINQDLEIQMEIINEQIYDDLQDKMQEELHQEVDNERQEEIKEYEQQEADSNEINLQQGKGKRSTRLDQIVQQKQALFKRLVQNELNQGKQSFLIKHLKLGNSKGQFNFELLYKATVDGFKAKKFHQKCDNQGATISFILSNAGQIFGGYASQSWDASVNGYIKDKNAFLFNVGKKKIIYVKEANQKNALYSSEECLMSFGLGNDLHVHDDCHKENENYSFLGNSFHCPFECGKYGSLKAQKYLGGYKNFKVREIETYQVTQLRN</sequence>
<organism evidence="3 4">
    <name type="scientific">Stylonychia lemnae</name>
    <name type="common">Ciliate</name>
    <dbReference type="NCBI Taxonomy" id="5949"/>
    <lineage>
        <taxon>Eukaryota</taxon>
        <taxon>Sar</taxon>
        <taxon>Alveolata</taxon>
        <taxon>Ciliophora</taxon>
        <taxon>Intramacronucleata</taxon>
        <taxon>Spirotrichea</taxon>
        <taxon>Stichotrichia</taxon>
        <taxon>Sporadotrichida</taxon>
        <taxon>Oxytrichidae</taxon>
        <taxon>Stylonychinae</taxon>
        <taxon>Stylonychia</taxon>
    </lineage>
</organism>
<evidence type="ECO:0000313" key="3">
    <source>
        <dbReference type="EMBL" id="CDW79655.1"/>
    </source>
</evidence>